<evidence type="ECO:0000256" key="5">
    <source>
        <dbReference type="ARBA" id="ARBA00023136"/>
    </source>
</evidence>
<keyword evidence="5 6" id="KW-0472">Membrane</keyword>
<dbReference type="Pfam" id="PF02104">
    <property type="entry name" value="SURF1"/>
    <property type="match status" value="1"/>
</dbReference>
<sequence>MTVLRLGSLLFRLHPGALLITLLAIAILVKLGFWQIDRGQEKQQIIDRHEQAEIYTELNPVTLTELAQAADSEIEFQGRIQQQPVFLVDNQIHQGRSGYHVLVLVRPNQVSDWLVPVNLGWVPADFDRSVLPTIELPENEVTIQGRIRVPAAQPFMLQAQDFQGLETTDVHRIQYPELDKLGSELTALLDAPLAQFIVLQEPQAELGYVRDWPIVVMPPHRHYAYALQWFGLALAAFIVFVFASRERSGSLPQKNKNKETQ</sequence>
<protein>
    <recommendedName>
        <fullName evidence="6">SURF1-like protein</fullName>
    </recommendedName>
</protein>
<evidence type="ECO:0000313" key="8">
    <source>
        <dbReference type="Proteomes" id="UP000288212"/>
    </source>
</evidence>
<evidence type="ECO:0000256" key="3">
    <source>
        <dbReference type="ARBA" id="ARBA00022692"/>
    </source>
</evidence>
<dbReference type="PANTHER" id="PTHR23427:SF2">
    <property type="entry name" value="SURFEIT LOCUS PROTEIN 1"/>
    <property type="match status" value="1"/>
</dbReference>
<accession>A0A432VVI5</accession>
<organism evidence="7 8">
    <name type="scientific">Aliidiomarina haloalkalitolerans</name>
    <dbReference type="NCBI Taxonomy" id="859059"/>
    <lineage>
        <taxon>Bacteria</taxon>
        <taxon>Pseudomonadati</taxon>
        <taxon>Pseudomonadota</taxon>
        <taxon>Gammaproteobacteria</taxon>
        <taxon>Alteromonadales</taxon>
        <taxon>Idiomarinaceae</taxon>
        <taxon>Aliidiomarina</taxon>
    </lineage>
</organism>
<dbReference type="OrthoDB" id="9789940at2"/>
<evidence type="ECO:0000256" key="6">
    <source>
        <dbReference type="RuleBase" id="RU363076"/>
    </source>
</evidence>
<dbReference type="GO" id="GO:0005886">
    <property type="term" value="C:plasma membrane"/>
    <property type="evidence" value="ECO:0007669"/>
    <property type="project" value="UniProtKB-SubCell"/>
</dbReference>
<keyword evidence="6" id="KW-1003">Cell membrane</keyword>
<keyword evidence="8" id="KW-1185">Reference proteome</keyword>
<dbReference type="InterPro" id="IPR045214">
    <property type="entry name" value="Surf1/Surf4"/>
</dbReference>
<comment type="similarity">
    <text evidence="2 6">Belongs to the SURF1 family.</text>
</comment>
<dbReference type="Proteomes" id="UP000288212">
    <property type="component" value="Unassembled WGS sequence"/>
</dbReference>
<feature type="transmembrane region" description="Helical" evidence="6">
    <location>
        <begin position="223"/>
        <end position="243"/>
    </location>
</feature>
<evidence type="ECO:0000313" key="7">
    <source>
        <dbReference type="EMBL" id="RUO20592.1"/>
    </source>
</evidence>
<dbReference type="AlphaFoldDB" id="A0A432VVI5"/>
<dbReference type="InterPro" id="IPR002994">
    <property type="entry name" value="Surf1/Shy1"/>
</dbReference>
<dbReference type="EMBL" id="PIPI01000002">
    <property type="protein sequence ID" value="RUO20592.1"/>
    <property type="molecule type" value="Genomic_DNA"/>
</dbReference>
<evidence type="ECO:0000256" key="2">
    <source>
        <dbReference type="ARBA" id="ARBA00007165"/>
    </source>
</evidence>
<dbReference type="PROSITE" id="PS50895">
    <property type="entry name" value="SURF1"/>
    <property type="match status" value="1"/>
</dbReference>
<evidence type="ECO:0000256" key="1">
    <source>
        <dbReference type="ARBA" id="ARBA00004370"/>
    </source>
</evidence>
<feature type="transmembrane region" description="Helical" evidence="6">
    <location>
        <begin position="12"/>
        <end position="33"/>
    </location>
</feature>
<dbReference type="RefSeq" id="WP_126791649.1">
    <property type="nucleotide sequence ID" value="NZ_PIPI01000002.1"/>
</dbReference>
<gene>
    <name evidence="7" type="ORF">CWE06_04575</name>
</gene>
<evidence type="ECO:0000256" key="4">
    <source>
        <dbReference type="ARBA" id="ARBA00022989"/>
    </source>
</evidence>
<keyword evidence="3 6" id="KW-0812">Transmembrane</keyword>
<keyword evidence="4 6" id="KW-1133">Transmembrane helix</keyword>
<comment type="caution">
    <text evidence="7">The sequence shown here is derived from an EMBL/GenBank/DDBJ whole genome shotgun (WGS) entry which is preliminary data.</text>
</comment>
<dbReference type="PANTHER" id="PTHR23427">
    <property type="entry name" value="SURFEIT LOCUS PROTEIN"/>
    <property type="match status" value="1"/>
</dbReference>
<dbReference type="CDD" id="cd06662">
    <property type="entry name" value="SURF1"/>
    <property type="match status" value="1"/>
</dbReference>
<proteinExistence type="inferred from homology"/>
<name>A0A432VVI5_9GAMM</name>
<comment type="subcellular location">
    <subcellularLocation>
        <location evidence="6">Cell membrane</location>
        <topology evidence="6">Multi-pass membrane protein</topology>
    </subcellularLocation>
    <subcellularLocation>
        <location evidence="1">Membrane</location>
    </subcellularLocation>
</comment>
<reference evidence="7 8" key="1">
    <citation type="journal article" date="2011" name="Front. Microbiol.">
        <title>Genomic signatures of strain selection and enhancement in Bacillus atrophaeus var. globigii, a historical biowarfare simulant.</title>
        <authorList>
            <person name="Gibbons H.S."/>
            <person name="Broomall S.M."/>
            <person name="McNew L.A."/>
            <person name="Daligault H."/>
            <person name="Chapman C."/>
            <person name="Bruce D."/>
            <person name="Karavis M."/>
            <person name="Krepps M."/>
            <person name="McGregor P.A."/>
            <person name="Hong C."/>
            <person name="Park K.H."/>
            <person name="Akmal A."/>
            <person name="Feldman A."/>
            <person name="Lin J.S."/>
            <person name="Chang W.E."/>
            <person name="Higgs B.W."/>
            <person name="Demirev P."/>
            <person name="Lindquist J."/>
            <person name="Liem A."/>
            <person name="Fochler E."/>
            <person name="Read T.D."/>
            <person name="Tapia R."/>
            <person name="Johnson S."/>
            <person name="Bishop-Lilly K.A."/>
            <person name="Detter C."/>
            <person name="Han C."/>
            <person name="Sozhamannan S."/>
            <person name="Rosenzweig C.N."/>
            <person name="Skowronski E.W."/>
        </authorList>
    </citation>
    <scope>NUCLEOTIDE SEQUENCE [LARGE SCALE GENOMIC DNA]</scope>
    <source>
        <strain evidence="7 8">AK5</strain>
    </source>
</reference>